<dbReference type="Gene3D" id="3.40.50.2300">
    <property type="match status" value="1"/>
</dbReference>
<sequence length="420" mass="45909">MTANQSIHIIVITTPERLEQEWIQRLASEPTFTRVDRVGVVQAGLDLVRQSQPALVVVDRDLEQTEACVRQIFSTMPDTVCIAITPKHDVASFRRLVAVGVRDVLVRGAFQYSELIESVRSLLELEANRRSRTSNRSQGSAGSMGKLVVVFSPKGGVGTTTIATNVAVGLRQMGAGRVVIADSSLQFGNVGVQLNIWSKYTILDLLPRIDEIDDAMLAPVLQQHSSGLQVLLAPGTPEAAGEINTAQLNQVLDRLLERNNFVVVDTWALLDDLSGALLRRADEVLIVATPEVTALRNVKQFLEIARQQELIEGRITLVLNRFPSVDSISLADVQQHLRYTVGANIPSEGKLLTHSINRGVPIIMSNPQSWTSQSLLKLAAHVAGDTIDPISLGSETPEEALSRDNAKGRKGIFRFARRGI</sequence>
<dbReference type="Gene3D" id="3.40.50.300">
    <property type="entry name" value="P-loop containing nucleotide triphosphate hydrolases"/>
    <property type="match status" value="1"/>
</dbReference>
<dbReference type="GO" id="GO:0016887">
    <property type="term" value="F:ATP hydrolysis activity"/>
    <property type="evidence" value="ECO:0007669"/>
    <property type="project" value="TreeGrafter"/>
</dbReference>
<reference evidence="2 3" key="1">
    <citation type="submission" date="2015-09" db="EMBL/GenBank/DDBJ databases">
        <title>Draft genome sequence of Kouleothrix aurantiaca JCM 19913.</title>
        <authorList>
            <person name="Hemp J."/>
        </authorList>
    </citation>
    <scope>NUCLEOTIDE SEQUENCE [LARGE SCALE GENOMIC DNA]</scope>
    <source>
        <strain evidence="2 3">COM-B</strain>
    </source>
</reference>
<organism evidence="2 3">
    <name type="scientific">Kouleothrix aurantiaca</name>
    <dbReference type="NCBI Taxonomy" id="186479"/>
    <lineage>
        <taxon>Bacteria</taxon>
        <taxon>Bacillati</taxon>
        <taxon>Chloroflexota</taxon>
        <taxon>Chloroflexia</taxon>
        <taxon>Chloroflexales</taxon>
        <taxon>Roseiflexineae</taxon>
        <taxon>Roseiflexaceae</taxon>
        <taxon>Kouleothrix</taxon>
    </lineage>
</organism>
<comment type="caution">
    <text evidence="2">The sequence shown here is derived from an EMBL/GenBank/DDBJ whole genome shotgun (WGS) entry which is preliminary data.</text>
</comment>
<dbReference type="GO" id="GO:0016301">
    <property type="term" value="F:kinase activity"/>
    <property type="evidence" value="ECO:0007669"/>
    <property type="project" value="UniProtKB-KW"/>
</dbReference>
<dbReference type="InterPro" id="IPR011006">
    <property type="entry name" value="CheY-like_superfamily"/>
</dbReference>
<accession>A0A0N8PT27</accession>
<dbReference type="PANTHER" id="PTHR43384:SF13">
    <property type="entry name" value="SLR0110 PROTEIN"/>
    <property type="match status" value="1"/>
</dbReference>
<keyword evidence="2" id="KW-0418">Kinase</keyword>
<dbReference type="GO" id="GO:0005524">
    <property type="term" value="F:ATP binding"/>
    <property type="evidence" value="ECO:0007669"/>
    <property type="project" value="TreeGrafter"/>
</dbReference>
<dbReference type="SUPFAM" id="SSF52172">
    <property type="entry name" value="CheY-like"/>
    <property type="match status" value="1"/>
</dbReference>
<keyword evidence="3" id="KW-1185">Reference proteome</keyword>
<evidence type="ECO:0000259" key="1">
    <source>
        <dbReference type="Pfam" id="PF13614"/>
    </source>
</evidence>
<gene>
    <name evidence="2" type="ORF">SE17_04280</name>
</gene>
<feature type="domain" description="AAA" evidence="1">
    <location>
        <begin position="146"/>
        <end position="306"/>
    </location>
</feature>
<evidence type="ECO:0000313" key="3">
    <source>
        <dbReference type="Proteomes" id="UP000050509"/>
    </source>
</evidence>
<dbReference type="InterPro" id="IPR050625">
    <property type="entry name" value="ParA/MinD_ATPase"/>
</dbReference>
<dbReference type="SUPFAM" id="SSF52540">
    <property type="entry name" value="P-loop containing nucleoside triphosphate hydrolases"/>
    <property type="match status" value="1"/>
</dbReference>
<name>A0A0N8PT27_9CHLR</name>
<dbReference type="AlphaFoldDB" id="A0A0N8PT27"/>
<dbReference type="Pfam" id="PF13614">
    <property type="entry name" value="AAA_31"/>
    <property type="match status" value="1"/>
</dbReference>
<protein>
    <submittedName>
        <fullName evidence="2">Histidine kinase</fullName>
    </submittedName>
</protein>
<dbReference type="GO" id="GO:0009898">
    <property type="term" value="C:cytoplasmic side of plasma membrane"/>
    <property type="evidence" value="ECO:0007669"/>
    <property type="project" value="TreeGrafter"/>
</dbReference>
<evidence type="ECO:0000313" key="2">
    <source>
        <dbReference type="EMBL" id="KPV54357.1"/>
    </source>
</evidence>
<dbReference type="Proteomes" id="UP000050509">
    <property type="component" value="Unassembled WGS sequence"/>
</dbReference>
<dbReference type="PANTHER" id="PTHR43384">
    <property type="entry name" value="SEPTUM SITE-DETERMINING PROTEIN MIND HOMOLOG, CHLOROPLASTIC-RELATED"/>
    <property type="match status" value="1"/>
</dbReference>
<dbReference type="EMBL" id="LJCR01000070">
    <property type="protein sequence ID" value="KPV54357.1"/>
    <property type="molecule type" value="Genomic_DNA"/>
</dbReference>
<keyword evidence="2" id="KW-0808">Transferase</keyword>
<dbReference type="GO" id="GO:0051782">
    <property type="term" value="P:negative regulation of cell division"/>
    <property type="evidence" value="ECO:0007669"/>
    <property type="project" value="TreeGrafter"/>
</dbReference>
<dbReference type="InterPro" id="IPR025669">
    <property type="entry name" value="AAA_dom"/>
</dbReference>
<dbReference type="InterPro" id="IPR027417">
    <property type="entry name" value="P-loop_NTPase"/>
</dbReference>
<dbReference type="GO" id="GO:0005829">
    <property type="term" value="C:cytosol"/>
    <property type="evidence" value="ECO:0007669"/>
    <property type="project" value="TreeGrafter"/>
</dbReference>
<proteinExistence type="predicted"/>